<dbReference type="InterPro" id="IPR038570">
    <property type="entry name" value="HicA_sf"/>
</dbReference>
<evidence type="ECO:0000256" key="3">
    <source>
        <dbReference type="ARBA" id="ARBA00022722"/>
    </source>
</evidence>
<keyword evidence="3" id="KW-0540">Nuclease</keyword>
<dbReference type="EMBL" id="CP003944">
    <property type="protein sequence ID" value="AFZ51228.1"/>
    <property type="molecule type" value="Genomic_DNA"/>
</dbReference>
<accession>K9YYR0</accession>
<evidence type="ECO:0000313" key="8">
    <source>
        <dbReference type="EMBL" id="AFZ51228.1"/>
    </source>
</evidence>
<dbReference type="HOGENOM" id="CLU_164851_4_2_3"/>
<keyword evidence="7" id="KW-0346">Stress response</keyword>
<gene>
    <name evidence="8" type="ORF">Dacsa_2645</name>
</gene>
<evidence type="ECO:0000256" key="4">
    <source>
        <dbReference type="ARBA" id="ARBA00022759"/>
    </source>
</evidence>
<organism evidence="8 9">
    <name type="scientific">Dactylococcopsis salina (strain PCC 8305)</name>
    <name type="common">Myxobactron salinum</name>
    <dbReference type="NCBI Taxonomy" id="13035"/>
    <lineage>
        <taxon>Bacteria</taxon>
        <taxon>Bacillati</taxon>
        <taxon>Cyanobacteriota</taxon>
        <taxon>Cyanophyceae</taxon>
        <taxon>Nodosilineales</taxon>
        <taxon>Cymatolegaceae</taxon>
        <taxon>Dactylococcopsis</taxon>
    </lineage>
</organism>
<reference evidence="8" key="1">
    <citation type="submission" date="2012-04" db="EMBL/GenBank/DDBJ databases">
        <title>Finished genome of Dactylococcopsis salina PCC 8305.</title>
        <authorList>
            <consortium name="US DOE Joint Genome Institute"/>
            <person name="Gugger M."/>
            <person name="Coursin T."/>
            <person name="Rippka R."/>
            <person name="Tandeau De Marsac N."/>
            <person name="Huntemann M."/>
            <person name="Wei C.-L."/>
            <person name="Han J."/>
            <person name="Detter J.C."/>
            <person name="Han C."/>
            <person name="Tapia R."/>
            <person name="Daligault H."/>
            <person name="Chen A."/>
            <person name="Krypides N."/>
            <person name="Mavromatis K."/>
            <person name="Markowitz V."/>
            <person name="Szeto E."/>
            <person name="Ivanova N."/>
            <person name="Ovchinnikova G."/>
            <person name="Pagani I."/>
            <person name="Pati A."/>
            <person name="Goodwin L."/>
            <person name="Peters L."/>
            <person name="Pitluck S."/>
            <person name="Woyke T."/>
            <person name="Kerfeld C."/>
        </authorList>
    </citation>
    <scope>NUCLEOTIDE SEQUENCE [LARGE SCALE GENOMIC DNA]</scope>
    <source>
        <strain evidence="8">PCC 8305</strain>
    </source>
</reference>
<protein>
    <submittedName>
        <fullName evidence="8">Periplasmic or secreted lipoprotein</fullName>
    </submittedName>
</protein>
<dbReference type="SUPFAM" id="SSF54786">
    <property type="entry name" value="YcfA/nrd intein domain"/>
    <property type="match status" value="1"/>
</dbReference>
<evidence type="ECO:0000256" key="7">
    <source>
        <dbReference type="ARBA" id="ARBA00023016"/>
    </source>
</evidence>
<name>K9YYR0_DACS8</name>
<keyword evidence="5" id="KW-0378">Hydrolase</keyword>
<dbReference type="Gene3D" id="3.30.920.30">
    <property type="entry name" value="Hypothetical protein"/>
    <property type="match status" value="1"/>
</dbReference>
<keyword evidence="2" id="KW-1277">Toxin-antitoxin system</keyword>
<comment type="similarity">
    <text evidence="1">Belongs to the HicA mRNA interferase family.</text>
</comment>
<dbReference type="GO" id="GO:0003729">
    <property type="term" value="F:mRNA binding"/>
    <property type="evidence" value="ECO:0007669"/>
    <property type="project" value="InterPro"/>
</dbReference>
<keyword evidence="4" id="KW-0255">Endonuclease</keyword>
<evidence type="ECO:0000256" key="2">
    <source>
        <dbReference type="ARBA" id="ARBA00022649"/>
    </source>
</evidence>
<dbReference type="Proteomes" id="UP000010482">
    <property type="component" value="Chromosome"/>
</dbReference>
<dbReference type="eggNOG" id="COG1724">
    <property type="taxonomic scope" value="Bacteria"/>
</dbReference>
<dbReference type="KEGG" id="dsl:Dacsa_2645"/>
<keyword evidence="6" id="KW-0694">RNA-binding</keyword>
<dbReference type="OrthoDB" id="9811409at2"/>
<evidence type="ECO:0000256" key="1">
    <source>
        <dbReference type="ARBA" id="ARBA00006620"/>
    </source>
</evidence>
<proteinExistence type="inferred from homology"/>
<dbReference type="GO" id="GO:0004519">
    <property type="term" value="F:endonuclease activity"/>
    <property type="evidence" value="ECO:0007669"/>
    <property type="project" value="UniProtKB-KW"/>
</dbReference>
<keyword evidence="8" id="KW-0449">Lipoprotein</keyword>
<evidence type="ECO:0000256" key="6">
    <source>
        <dbReference type="ARBA" id="ARBA00022884"/>
    </source>
</evidence>
<keyword evidence="9" id="KW-1185">Reference proteome</keyword>
<dbReference type="InterPro" id="IPR012933">
    <property type="entry name" value="HicA_mRNA_interferase"/>
</dbReference>
<dbReference type="AlphaFoldDB" id="K9YYR0"/>
<dbReference type="Pfam" id="PF07927">
    <property type="entry name" value="HicA_toxin"/>
    <property type="match status" value="1"/>
</dbReference>
<evidence type="ECO:0000256" key="5">
    <source>
        <dbReference type="ARBA" id="ARBA00022801"/>
    </source>
</evidence>
<evidence type="ECO:0000313" key="9">
    <source>
        <dbReference type="Proteomes" id="UP000010482"/>
    </source>
</evidence>
<sequence>MPKRYTSRELIKLAEEYGWELVSVKGDHHNFKHQESRFVVTIVHPQKDVPIGRAVNTVKKIKLEVK</sequence>
<dbReference type="GO" id="GO:0016787">
    <property type="term" value="F:hydrolase activity"/>
    <property type="evidence" value="ECO:0007669"/>
    <property type="project" value="UniProtKB-KW"/>
</dbReference>
<dbReference type="RefSeq" id="WP_015230218.1">
    <property type="nucleotide sequence ID" value="NC_019780.1"/>
</dbReference>